<organism evidence="3 4">
    <name type="scientific">Coptis chinensis</name>
    <dbReference type="NCBI Taxonomy" id="261450"/>
    <lineage>
        <taxon>Eukaryota</taxon>
        <taxon>Viridiplantae</taxon>
        <taxon>Streptophyta</taxon>
        <taxon>Embryophyta</taxon>
        <taxon>Tracheophyta</taxon>
        <taxon>Spermatophyta</taxon>
        <taxon>Magnoliopsida</taxon>
        <taxon>Ranunculales</taxon>
        <taxon>Ranunculaceae</taxon>
        <taxon>Coptidoideae</taxon>
        <taxon>Coptis</taxon>
    </lineage>
</organism>
<dbReference type="InterPro" id="IPR040911">
    <property type="entry name" value="Exostosin_GT47"/>
</dbReference>
<keyword evidence="4" id="KW-1185">Reference proteome</keyword>
<reference evidence="3 4" key="1">
    <citation type="submission" date="2020-10" db="EMBL/GenBank/DDBJ databases">
        <title>The Coptis chinensis genome and diversification of protoberbering-type alkaloids.</title>
        <authorList>
            <person name="Wang B."/>
            <person name="Shu S."/>
            <person name="Song C."/>
            <person name="Liu Y."/>
        </authorList>
    </citation>
    <scope>NUCLEOTIDE SEQUENCE [LARGE SCALE GENOMIC DNA]</scope>
    <source>
        <strain evidence="3">HL-2020</strain>
        <tissue evidence="3">Leaf</tissue>
    </source>
</reference>
<evidence type="ECO:0000313" key="4">
    <source>
        <dbReference type="Proteomes" id="UP000631114"/>
    </source>
</evidence>
<dbReference type="AlphaFoldDB" id="A0A835LU50"/>
<evidence type="ECO:0000313" key="3">
    <source>
        <dbReference type="EMBL" id="KAF9604987.1"/>
    </source>
</evidence>
<dbReference type="OrthoDB" id="1715073at2759"/>
<proteinExistence type="predicted"/>
<protein>
    <recommendedName>
        <fullName evidence="2">Exostosin GT47 domain-containing protein</fullName>
    </recommendedName>
</protein>
<feature type="transmembrane region" description="Helical" evidence="1">
    <location>
        <begin position="104"/>
        <end position="125"/>
    </location>
</feature>
<keyword evidence="1" id="KW-0812">Transmembrane</keyword>
<dbReference type="EMBL" id="JADFTS010000005">
    <property type="protein sequence ID" value="KAF9604987.1"/>
    <property type="molecule type" value="Genomic_DNA"/>
</dbReference>
<name>A0A835LU50_9MAGN</name>
<evidence type="ECO:0000256" key="1">
    <source>
        <dbReference type="SAM" id="Phobius"/>
    </source>
</evidence>
<accession>A0A835LU50</accession>
<keyword evidence="1" id="KW-1133">Transmembrane helix</keyword>
<dbReference type="Proteomes" id="UP000631114">
    <property type="component" value="Unassembled WGS sequence"/>
</dbReference>
<comment type="caution">
    <text evidence="3">The sequence shown here is derived from an EMBL/GenBank/DDBJ whole genome shotgun (WGS) entry which is preliminary data.</text>
</comment>
<dbReference type="Pfam" id="PF03016">
    <property type="entry name" value="Exostosin_GT47"/>
    <property type="match status" value="1"/>
</dbReference>
<feature type="domain" description="Exostosin GT47" evidence="2">
    <location>
        <begin position="179"/>
        <end position="277"/>
    </location>
</feature>
<evidence type="ECO:0000259" key="2">
    <source>
        <dbReference type="Pfam" id="PF03016"/>
    </source>
</evidence>
<gene>
    <name evidence="3" type="ORF">IFM89_011680</name>
</gene>
<sequence length="289" mass="32942">MEKDVLKWEKFMKQYQGTSTILIIEEDDSILIEEEKVLTPSPLPQIPISSPPLQPQTTLKVERSKKRSLAIVDYGHDETAMSPEPEAERVVQSKFGIIIKRSGVIVMFWFLLFYFHFVVLGNGSVDDSGVKLPSSTNPSRVDGVPEVRVGKELNKKDRVKENFQFMKALKAIENKSDPCGGRYIYVHDLPPKFNEDMLKECKSISLSTNMCTFTSNVGLGPPLENVERVFSNLWMGCCLCSFYVGLEISRYLWGYNISVRDAASLELVDWLAKRPEWSVILMICRSWKT</sequence>
<keyword evidence="1" id="KW-0472">Membrane</keyword>